<gene>
    <name evidence="1" type="ORF">AWB69_08009</name>
</gene>
<proteinExistence type="predicted"/>
<dbReference type="AlphaFoldDB" id="A0A158JHP6"/>
<sequence>MPGRLFHRRKRYASCLYYLGAKAPMHTDAQVAPGFRRREIWTFMAEVTGLGACVGVDAGGWLLEQVFREGIRSAIAG</sequence>
<accession>A0A158JHP6</accession>
<name>A0A158JHP6_9BURK</name>
<protein>
    <submittedName>
        <fullName evidence="1">Uncharacterized protein</fullName>
    </submittedName>
</protein>
<organism evidence="1 2">
    <name type="scientific">Caballeronia udeis</name>
    <dbReference type="NCBI Taxonomy" id="1232866"/>
    <lineage>
        <taxon>Bacteria</taxon>
        <taxon>Pseudomonadati</taxon>
        <taxon>Pseudomonadota</taxon>
        <taxon>Betaproteobacteria</taxon>
        <taxon>Burkholderiales</taxon>
        <taxon>Burkholderiaceae</taxon>
        <taxon>Caballeronia</taxon>
    </lineage>
</organism>
<dbReference type="Proteomes" id="UP000054683">
    <property type="component" value="Unassembled WGS sequence"/>
</dbReference>
<dbReference type="EMBL" id="FCOK02000091">
    <property type="protein sequence ID" value="SAL68387.1"/>
    <property type="molecule type" value="Genomic_DNA"/>
</dbReference>
<evidence type="ECO:0000313" key="1">
    <source>
        <dbReference type="EMBL" id="SAL68387.1"/>
    </source>
</evidence>
<reference evidence="1 2" key="1">
    <citation type="submission" date="2016-01" db="EMBL/GenBank/DDBJ databases">
        <authorList>
            <person name="Oliw E.H."/>
        </authorList>
    </citation>
    <scope>NUCLEOTIDE SEQUENCE [LARGE SCALE GENOMIC DNA]</scope>
    <source>
        <strain evidence="1">LMG 27134</strain>
    </source>
</reference>
<evidence type="ECO:0000313" key="2">
    <source>
        <dbReference type="Proteomes" id="UP000054683"/>
    </source>
</evidence>